<sequence length="298" mass="29608">MTWPQQPGPPRRSGSGTGAWVVFGAVAVVVVVFGVTAFVAPGFLRPTRAVAGVGHVVPGAAAAAPSSDSSVPSDGSVPSAGNGPPASIPSARTPEPHRSQPLADPSSCSYPADPNGPAAKPATPPADGPEPASGTVAVNLATTAGDIGLTLDRALAPCTVASFLTLAKEGFYTGTSCHRLGTTDLQMLQCGDPAGDGTGGPGFTVPDEFFPELTYGRGLVALANTGQPTSGGSQFFLMFGDTPIPPTYTVFGTISDGGLTVLDKVARGGIDTTAAGTYGDGTGKPRIPVTFTAVTAQG</sequence>
<evidence type="ECO:0000313" key="5">
    <source>
        <dbReference type="EMBL" id="WSE33847.1"/>
    </source>
</evidence>
<dbReference type="Pfam" id="PF00160">
    <property type="entry name" value="Pro_isomerase"/>
    <property type="match status" value="1"/>
</dbReference>
<dbReference type="SUPFAM" id="SSF50891">
    <property type="entry name" value="Cyclophilin-like"/>
    <property type="match status" value="1"/>
</dbReference>
<keyword evidence="5" id="KW-0413">Isomerase</keyword>
<gene>
    <name evidence="5" type="ORF">VSH64_17330</name>
</gene>
<evidence type="ECO:0000256" key="3">
    <source>
        <dbReference type="SAM" id="Phobius"/>
    </source>
</evidence>
<name>A0ABZ1IHX3_9PSEU</name>
<dbReference type="CDD" id="cd00317">
    <property type="entry name" value="cyclophilin"/>
    <property type="match status" value="1"/>
</dbReference>
<evidence type="ECO:0000259" key="4">
    <source>
        <dbReference type="PROSITE" id="PS50072"/>
    </source>
</evidence>
<dbReference type="PANTHER" id="PTHR45625:SF3">
    <property type="entry name" value="PEPTIDYL-PROLYL CIS-TRANS ISOMERASE B-RELATED"/>
    <property type="match status" value="1"/>
</dbReference>
<dbReference type="PROSITE" id="PS50072">
    <property type="entry name" value="CSA_PPIASE_2"/>
    <property type="match status" value="1"/>
</dbReference>
<feature type="domain" description="PPIase cyclophilin-type" evidence="4">
    <location>
        <begin position="142"/>
        <end position="296"/>
    </location>
</feature>
<keyword evidence="3" id="KW-0812">Transmembrane</keyword>
<organism evidence="5 6">
    <name type="scientific">Amycolatopsis rhabdoformis</name>
    <dbReference type="NCBI Taxonomy" id="1448059"/>
    <lineage>
        <taxon>Bacteria</taxon>
        <taxon>Bacillati</taxon>
        <taxon>Actinomycetota</taxon>
        <taxon>Actinomycetes</taxon>
        <taxon>Pseudonocardiales</taxon>
        <taxon>Pseudonocardiaceae</taxon>
        <taxon>Amycolatopsis</taxon>
    </lineage>
</organism>
<feature type="transmembrane region" description="Helical" evidence="3">
    <location>
        <begin position="20"/>
        <end position="40"/>
    </location>
</feature>
<dbReference type="InterPro" id="IPR044666">
    <property type="entry name" value="Cyclophilin_A-like"/>
</dbReference>
<reference evidence="5 6" key="1">
    <citation type="journal article" date="2015" name="Int. J. Syst. Evol. Microbiol.">
        <title>Amycolatopsis rhabdoformis sp. nov., an actinomycete isolated from a tropical forest soil.</title>
        <authorList>
            <person name="Souza W.R."/>
            <person name="Silva R.E."/>
            <person name="Goodfellow M."/>
            <person name="Busarakam K."/>
            <person name="Figueiro F.S."/>
            <person name="Ferreira D."/>
            <person name="Rodrigues-Filho E."/>
            <person name="Moraes L.A.B."/>
            <person name="Zucchi T.D."/>
        </authorList>
    </citation>
    <scope>NUCLEOTIDE SEQUENCE [LARGE SCALE GENOMIC DNA]</scope>
    <source>
        <strain evidence="5 6">NCIMB 14900</strain>
    </source>
</reference>
<comment type="function">
    <text evidence="1">PPIases accelerate the folding of proteins. It catalyzes the cis-trans isomerization of proline imidic peptide bonds in oligopeptides.</text>
</comment>
<dbReference type="InterPro" id="IPR029000">
    <property type="entry name" value="Cyclophilin-like_dom_sf"/>
</dbReference>
<dbReference type="GO" id="GO:0003755">
    <property type="term" value="F:peptidyl-prolyl cis-trans isomerase activity"/>
    <property type="evidence" value="ECO:0007669"/>
    <property type="project" value="UniProtKB-EC"/>
</dbReference>
<feature type="compositionally biased region" description="Low complexity" evidence="2">
    <location>
        <begin position="60"/>
        <end position="81"/>
    </location>
</feature>
<dbReference type="InterPro" id="IPR002130">
    <property type="entry name" value="Cyclophilin-type_PPIase_dom"/>
</dbReference>
<dbReference type="Proteomes" id="UP001330812">
    <property type="component" value="Chromosome"/>
</dbReference>
<dbReference type="EC" id="5.2.1.8" evidence="5"/>
<keyword evidence="3" id="KW-1133">Transmembrane helix</keyword>
<proteinExistence type="predicted"/>
<dbReference type="Gene3D" id="2.40.100.10">
    <property type="entry name" value="Cyclophilin-like"/>
    <property type="match status" value="1"/>
</dbReference>
<keyword evidence="6" id="KW-1185">Reference proteome</keyword>
<evidence type="ECO:0000256" key="2">
    <source>
        <dbReference type="SAM" id="MobiDB-lite"/>
    </source>
</evidence>
<evidence type="ECO:0000313" key="6">
    <source>
        <dbReference type="Proteomes" id="UP001330812"/>
    </source>
</evidence>
<feature type="region of interest" description="Disordered" evidence="2">
    <location>
        <begin position="60"/>
        <end position="134"/>
    </location>
</feature>
<dbReference type="RefSeq" id="WP_326836648.1">
    <property type="nucleotide sequence ID" value="NZ_CP142149.1"/>
</dbReference>
<accession>A0ABZ1IHX3</accession>
<dbReference type="EMBL" id="CP142149">
    <property type="protein sequence ID" value="WSE33847.1"/>
    <property type="molecule type" value="Genomic_DNA"/>
</dbReference>
<dbReference type="PANTHER" id="PTHR45625">
    <property type="entry name" value="PEPTIDYL-PROLYL CIS-TRANS ISOMERASE-RELATED"/>
    <property type="match status" value="1"/>
</dbReference>
<evidence type="ECO:0000256" key="1">
    <source>
        <dbReference type="ARBA" id="ARBA00002388"/>
    </source>
</evidence>
<protein>
    <submittedName>
        <fullName evidence="5">Peptidylprolyl isomerase</fullName>
        <ecNumber evidence="5">5.2.1.8</ecNumber>
    </submittedName>
</protein>
<keyword evidence="3" id="KW-0472">Membrane</keyword>